<comment type="caution">
    <text evidence="1">The sequence shown here is derived from an EMBL/GenBank/DDBJ whole genome shotgun (WGS) entry which is preliminary data.</text>
</comment>
<name>A0A2B7X9H0_POLH7</name>
<evidence type="ECO:0000313" key="2">
    <source>
        <dbReference type="Proteomes" id="UP000224634"/>
    </source>
</evidence>
<gene>
    <name evidence="1" type="ORF">AJ80_08293</name>
</gene>
<organism evidence="1 2">
    <name type="scientific">Polytolypa hystricis (strain UAMH7299)</name>
    <dbReference type="NCBI Taxonomy" id="1447883"/>
    <lineage>
        <taxon>Eukaryota</taxon>
        <taxon>Fungi</taxon>
        <taxon>Dikarya</taxon>
        <taxon>Ascomycota</taxon>
        <taxon>Pezizomycotina</taxon>
        <taxon>Eurotiomycetes</taxon>
        <taxon>Eurotiomycetidae</taxon>
        <taxon>Onygenales</taxon>
        <taxon>Onygenales incertae sedis</taxon>
        <taxon>Polytolypa</taxon>
    </lineage>
</organism>
<keyword evidence="2" id="KW-1185">Reference proteome</keyword>
<accession>A0A2B7X9H0</accession>
<dbReference type="Proteomes" id="UP000224634">
    <property type="component" value="Unassembled WGS sequence"/>
</dbReference>
<reference evidence="1 2" key="1">
    <citation type="submission" date="2017-10" db="EMBL/GenBank/DDBJ databases">
        <title>Comparative genomics in systemic dimorphic fungi from Ajellomycetaceae.</title>
        <authorList>
            <person name="Munoz J.F."/>
            <person name="Mcewen J.G."/>
            <person name="Clay O.K."/>
            <person name="Cuomo C.A."/>
        </authorList>
    </citation>
    <scope>NUCLEOTIDE SEQUENCE [LARGE SCALE GENOMIC DNA]</scope>
    <source>
        <strain evidence="1 2">UAMH7299</strain>
    </source>
</reference>
<dbReference type="OrthoDB" id="5414143at2759"/>
<dbReference type="AlphaFoldDB" id="A0A2B7X9H0"/>
<protein>
    <submittedName>
        <fullName evidence="1">Uncharacterized protein</fullName>
    </submittedName>
</protein>
<dbReference type="EMBL" id="PDNA01000185">
    <property type="protein sequence ID" value="PGH05736.1"/>
    <property type="molecule type" value="Genomic_DNA"/>
</dbReference>
<proteinExistence type="predicted"/>
<sequence>MPNLLLWPLAFDDPPSNTLKLVQDSYLTILTILTKHEFTTIVTAICLKVVYKPGYSRSQDTTLLLQILFYSEISRYLRPVKDKI</sequence>
<evidence type="ECO:0000313" key="1">
    <source>
        <dbReference type="EMBL" id="PGH05736.1"/>
    </source>
</evidence>